<keyword evidence="2" id="KW-1185">Reference proteome</keyword>
<organism evidence="1 2">
    <name type="scientific">Pseudoalteromonas atlantica</name>
    <name type="common">Alteromonas atlantica</name>
    <dbReference type="NCBI Taxonomy" id="288"/>
    <lineage>
        <taxon>Bacteria</taxon>
        <taxon>Pseudomonadati</taxon>
        <taxon>Pseudomonadota</taxon>
        <taxon>Gammaproteobacteria</taxon>
        <taxon>Alteromonadales</taxon>
        <taxon>Pseudoalteromonadaceae</taxon>
        <taxon>Pseudoalteromonas</taxon>
    </lineage>
</organism>
<protein>
    <submittedName>
        <fullName evidence="1">Uncharacterized protein</fullName>
    </submittedName>
</protein>
<name>A0ABQ0U9D4_PSEAF</name>
<proteinExistence type="predicted"/>
<evidence type="ECO:0000313" key="1">
    <source>
        <dbReference type="EMBL" id="GEK75005.1"/>
    </source>
</evidence>
<dbReference type="Proteomes" id="UP000321189">
    <property type="component" value="Unassembled WGS sequence"/>
</dbReference>
<sequence length="153" mass="17691">MKREIDDLARKLRLIFEQSIEKKFPLFMGSFQFPTASCEGSSRIFAHIVSQRYPESKVVVVEGYDHPNDDRHFWVQVDKLTYDLTCDQFDDLTTPIFGESSTPLISKFNEIEILAGADIFENWNPGGRYDKFATLEYVEHCLETHSKGFKLIG</sequence>
<accession>A0ABQ0U9D4</accession>
<evidence type="ECO:0000313" key="2">
    <source>
        <dbReference type="Proteomes" id="UP000321189"/>
    </source>
</evidence>
<comment type="caution">
    <text evidence="1">The sequence shown here is derived from an EMBL/GenBank/DDBJ whole genome shotgun (WGS) entry which is preliminary data.</text>
</comment>
<dbReference type="RefSeq" id="WP_154944495.1">
    <property type="nucleotide sequence ID" value="NZ_BJUT01000001.1"/>
</dbReference>
<dbReference type="EMBL" id="BJUT01000001">
    <property type="protein sequence ID" value="GEK75005.1"/>
    <property type="molecule type" value="Genomic_DNA"/>
</dbReference>
<gene>
    <name evidence="1" type="ORF">PAT01_03090</name>
</gene>
<reference evidence="1 2" key="1">
    <citation type="submission" date="2019-07" db="EMBL/GenBank/DDBJ databases">
        <title>Whole genome shotgun sequence of Pseudoalteromonas atlantica NBRC 103033.</title>
        <authorList>
            <person name="Hosoyama A."/>
            <person name="Uohara A."/>
            <person name="Ohji S."/>
            <person name="Ichikawa N."/>
        </authorList>
    </citation>
    <scope>NUCLEOTIDE SEQUENCE [LARGE SCALE GENOMIC DNA]</scope>
    <source>
        <strain evidence="1 2">NBRC 103033</strain>
    </source>
</reference>